<accession>A0A6P7TTW1</accession>
<reference evidence="2" key="1">
    <citation type="submission" date="2025-08" db="UniProtKB">
        <authorList>
            <consortium name="RefSeq"/>
        </authorList>
    </citation>
    <scope>IDENTIFICATION</scope>
</reference>
<dbReference type="AlphaFoldDB" id="A0A6P7TTW1"/>
<dbReference type="Proteomes" id="UP000515154">
    <property type="component" value="Linkage group LG2"/>
</dbReference>
<gene>
    <name evidence="2" type="primary">LOC115225915</name>
</gene>
<protein>
    <submittedName>
        <fullName evidence="2">Zinc finger BED domain-containing protein 5-like</fullName>
    </submittedName>
</protein>
<evidence type="ECO:0000313" key="2">
    <source>
        <dbReference type="RefSeq" id="XP_029652782.1"/>
    </source>
</evidence>
<dbReference type="KEGG" id="osn:115225915"/>
<name>A0A6P7TTW1_9MOLL</name>
<keyword evidence="1" id="KW-1185">Reference proteome</keyword>
<proteinExistence type="predicted"/>
<sequence>MSFTKKKRYDESYLNFSFTVLTGGRIEKQQCVLCAEVLAAFSLKPSRLKRHLETKHSSAVNKDEELFRSQADRLVKSRLDDTGMCMQDVVAGLKLTYEVSRKIAATKKPHNIGGHLILPYCKNIILLVLGMSEL</sequence>
<organism evidence="1 2">
    <name type="scientific">Octopus sinensis</name>
    <name type="common">East Asian common octopus</name>
    <dbReference type="NCBI Taxonomy" id="2607531"/>
    <lineage>
        <taxon>Eukaryota</taxon>
        <taxon>Metazoa</taxon>
        <taxon>Spiralia</taxon>
        <taxon>Lophotrochozoa</taxon>
        <taxon>Mollusca</taxon>
        <taxon>Cephalopoda</taxon>
        <taxon>Coleoidea</taxon>
        <taxon>Octopodiformes</taxon>
        <taxon>Octopoda</taxon>
        <taxon>Incirrata</taxon>
        <taxon>Octopodidae</taxon>
        <taxon>Octopus</taxon>
    </lineage>
</organism>
<dbReference type="RefSeq" id="XP_029652782.1">
    <property type="nucleotide sequence ID" value="XM_029796922.1"/>
</dbReference>
<dbReference type="PANTHER" id="PTHR45913">
    <property type="entry name" value="EPM2A-INTERACTING PROTEIN 1"/>
    <property type="match status" value="1"/>
</dbReference>
<dbReference type="PANTHER" id="PTHR45913:SF22">
    <property type="entry name" value="SCAN BOX DOMAIN-CONTAINING PROTEIN"/>
    <property type="match status" value="1"/>
</dbReference>
<evidence type="ECO:0000313" key="1">
    <source>
        <dbReference type="Proteomes" id="UP000515154"/>
    </source>
</evidence>